<feature type="transmembrane region" description="Helical" evidence="1">
    <location>
        <begin position="196"/>
        <end position="219"/>
    </location>
</feature>
<keyword evidence="1" id="KW-0472">Membrane</keyword>
<proteinExistence type="predicted"/>
<dbReference type="HOGENOM" id="CLU_643018_0_0_1"/>
<reference evidence="2" key="2">
    <citation type="submission" date="2015-06" db="UniProtKB">
        <authorList>
            <consortium name="EnsemblMetazoa"/>
        </authorList>
    </citation>
    <scope>IDENTIFICATION</scope>
</reference>
<keyword evidence="1" id="KW-0812">Transmembrane</keyword>
<dbReference type="Proteomes" id="UP000015104">
    <property type="component" value="Unassembled WGS sequence"/>
</dbReference>
<dbReference type="EMBL" id="CAEY01000319">
    <property type="status" value="NOT_ANNOTATED_CDS"/>
    <property type="molecule type" value="Genomic_DNA"/>
</dbReference>
<feature type="transmembrane region" description="Helical" evidence="1">
    <location>
        <begin position="348"/>
        <end position="369"/>
    </location>
</feature>
<dbReference type="AlphaFoldDB" id="T1KPF8"/>
<evidence type="ECO:0000256" key="1">
    <source>
        <dbReference type="SAM" id="Phobius"/>
    </source>
</evidence>
<reference evidence="3" key="1">
    <citation type="submission" date="2011-08" db="EMBL/GenBank/DDBJ databases">
        <authorList>
            <person name="Rombauts S."/>
        </authorList>
    </citation>
    <scope>NUCLEOTIDE SEQUENCE</scope>
    <source>
        <strain evidence="3">London</strain>
    </source>
</reference>
<dbReference type="EnsemblMetazoa" id="tetur17g00270.1">
    <property type="protein sequence ID" value="tetur17g00270.1"/>
    <property type="gene ID" value="tetur17g00270"/>
</dbReference>
<evidence type="ECO:0000313" key="3">
    <source>
        <dbReference type="Proteomes" id="UP000015104"/>
    </source>
</evidence>
<accession>T1KPF8</accession>
<protein>
    <recommendedName>
        <fullName evidence="4">Gustatory receptor</fullName>
    </recommendedName>
</protein>
<organism evidence="2 3">
    <name type="scientific">Tetranychus urticae</name>
    <name type="common">Two-spotted spider mite</name>
    <dbReference type="NCBI Taxonomy" id="32264"/>
    <lineage>
        <taxon>Eukaryota</taxon>
        <taxon>Metazoa</taxon>
        <taxon>Ecdysozoa</taxon>
        <taxon>Arthropoda</taxon>
        <taxon>Chelicerata</taxon>
        <taxon>Arachnida</taxon>
        <taxon>Acari</taxon>
        <taxon>Acariformes</taxon>
        <taxon>Trombidiformes</taxon>
        <taxon>Prostigmata</taxon>
        <taxon>Eleutherengona</taxon>
        <taxon>Raphignathae</taxon>
        <taxon>Tetranychoidea</taxon>
        <taxon>Tetranychidae</taxon>
        <taxon>Tetranychus</taxon>
    </lineage>
</organism>
<feature type="transmembrane region" description="Helical" evidence="1">
    <location>
        <begin position="322"/>
        <end position="342"/>
    </location>
</feature>
<feature type="transmembrane region" description="Helical" evidence="1">
    <location>
        <begin position="239"/>
        <end position="268"/>
    </location>
</feature>
<feature type="transmembrane region" description="Helical" evidence="1">
    <location>
        <begin position="131"/>
        <end position="153"/>
    </location>
</feature>
<sequence>MHCLQFYYCELLKTTVKLKRKAMLKSKYIEIVSQLVGLVIGFRSSNIDDAVAIKHIKRLESICISYNILPNGFSQDPSVTPSKWTKTKSILYLCVMTVNIIHLILLSAFDLPDKWHLLLGDFFYGHPNGRFFWLFFLNASILGEVIRHYWIFLAKNGHLTTLKLQHLVHTRGYKHQVLFMDQFYCKKFRFVSTYLAIFWVRIYFCVLISFAPVLIFIFHSASKLPQILQQYIYTGFWLVISYLGIVCTLSNLLLTGSVAAVHLSYFYFKTAHVARTVRDLSTKRSYTNNDDYLLDYKATVCEIIQYQNEIEQANIHFRNCLVFFYFGNSFVVNFGVYTAAFVHIDHGFMDFFIAGFSIIGFAGIGACSYTNGAILTKMNSCCKNLRKITSGLQLNVQAFIKGTDLEDRLSRTDIAFTIGKILDATPRVFVIYLIENICLIMMFKVNFQ</sequence>
<evidence type="ECO:0008006" key="4">
    <source>
        <dbReference type="Google" id="ProtNLM"/>
    </source>
</evidence>
<name>T1KPF8_TETUR</name>
<evidence type="ECO:0000313" key="2">
    <source>
        <dbReference type="EnsemblMetazoa" id="tetur17g00270.1"/>
    </source>
</evidence>
<keyword evidence="1" id="KW-1133">Transmembrane helix</keyword>
<keyword evidence="3" id="KW-1185">Reference proteome</keyword>
<feature type="transmembrane region" description="Helical" evidence="1">
    <location>
        <begin position="90"/>
        <end position="111"/>
    </location>
</feature>